<gene>
    <name evidence="3" type="ORF">H9L05_06105</name>
</gene>
<dbReference type="EMBL" id="CP060784">
    <property type="protein sequence ID" value="QNP53206.1"/>
    <property type="molecule type" value="Genomic_DNA"/>
</dbReference>
<evidence type="ECO:0000256" key="1">
    <source>
        <dbReference type="SAM" id="Coils"/>
    </source>
</evidence>
<proteinExistence type="predicted"/>
<dbReference type="InterPro" id="IPR025048">
    <property type="entry name" value="DUF3987"/>
</dbReference>
<dbReference type="AlphaFoldDB" id="A0A7H0GY40"/>
<dbReference type="RefSeq" id="WP_187733429.1">
    <property type="nucleotide sequence ID" value="NZ_BMFN01000001.1"/>
</dbReference>
<evidence type="ECO:0000256" key="2">
    <source>
        <dbReference type="SAM" id="MobiDB-lite"/>
    </source>
</evidence>
<evidence type="ECO:0000313" key="4">
    <source>
        <dbReference type="Proteomes" id="UP000516093"/>
    </source>
</evidence>
<dbReference type="KEGG" id="hqi:H9L05_06105"/>
<evidence type="ECO:0000313" key="3">
    <source>
        <dbReference type="EMBL" id="QNP53206.1"/>
    </source>
</evidence>
<feature type="region of interest" description="Disordered" evidence="2">
    <location>
        <begin position="1"/>
        <end position="36"/>
    </location>
</feature>
<organism evidence="3 4">
    <name type="scientific">Hymenobacter qilianensis</name>
    <dbReference type="NCBI Taxonomy" id="1385715"/>
    <lineage>
        <taxon>Bacteria</taxon>
        <taxon>Pseudomonadati</taxon>
        <taxon>Bacteroidota</taxon>
        <taxon>Cytophagia</taxon>
        <taxon>Cytophagales</taxon>
        <taxon>Hymenobacteraceae</taxon>
        <taxon>Hymenobacter</taxon>
    </lineage>
</organism>
<accession>A0A7H0GY40</accession>
<keyword evidence="1" id="KW-0175">Coiled coil</keyword>
<sequence>MKINLKSLRAATPTPKTHLPNGFARPNAVPTPRQSAPNDTLDWCIETFSRGPCPMPSQGRNDWLAALALFCNERGVLETDMLSWALTHPALHGHGEDRIMKTVSGIYREKVSDHGTKVADYSHGRAASPRPPSTKASEAEWPTPAALSPRLRPVPAFNENLFPPALRPALRDVAHRLQCPPDWPAVAWMVMMGAVVGNRCGIRPKQLDTGWLEVPNLWGAIVADPSKMKTPTLNAALYPLKELDRVARNEHRDNIRSHEAEAEVLKARKEAIKKKLTRAADKGIEDDLMSLQAQLANLEATSAPVARRYLVNDSTVEKLVELLIDNPRGLLVFRDELTGLLLTWEKQGRETDRQFYLEAWNGTGDYGSDRIGRGSSYVQNCCLSLLGGIQPDKLANYLRQTQNGENDGMTQRFSLLTWPDPRPFKYIDVVPDHAAHADAAELLRRLDALDPIKAGATIRPGDLIPAFHFDLAAQEVFVAWLTKWQLALESSDESPALVQHLAKYRKLFPALALLFHLLEIVSGATAPGPVSQWAAELAEQWCAYFAAHARRIYAYGANGSNAATLGEHISKGHLKANFTARDIQRKGWQGLTDKVAVATALEDLVEASWIRELHAQPASEVGRPHSTVYEANPSIFLKGPESRAH</sequence>
<reference evidence="3 4" key="1">
    <citation type="submission" date="2020-08" db="EMBL/GenBank/DDBJ databases">
        <title>Genome sequence of Hymenobacter qilianensis JCM 19763T.</title>
        <authorList>
            <person name="Hyun D.-W."/>
            <person name="Bae J.-W."/>
        </authorList>
    </citation>
    <scope>NUCLEOTIDE SEQUENCE [LARGE SCALE GENOMIC DNA]</scope>
    <source>
        <strain evidence="3 4">JCM 19763</strain>
    </source>
</reference>
<keyword evidence="4" id="KW-1185">Reference proteome</keyword>
<dbReference type="Pfam" id="PF13148">
    <property type="entry name" value="DUF3987"/>
    <property type="match status" value="1"/>
</dbReference>
<protein>
    <submittedName>
        <fullName evidence="3">DUF3987 domain-containing protein</fullName>
    </submittedName>
</protein>
<feature type="region of interest" description="Disordered" evidence="2">
    <location>
        <begin position="119"/>
        <end position="144"/>
    </location>
</feature>
<feature type="coiled-coil region" evidence="1">
    <location>
        <begin position="248"/>
        <end position="301"/>
    </location>
</feature>
<dbReference type="Proteomes" id="UP000516093">
    <property type="component" value="Chromosome"/>
</dbReference>
<name>A0A7H0GY40_9BACT</name>